<dbReference type="GO" id="GO:0006096">
    <property type="term" value="P:glycolytic process"/>
    <property type="evidence" value="ECO:0007669"/>
    <property type="project" value="UniProtKB-UniPathway"/>
</dbReference>
<keyword evidence="11" id="KW-0067">ATP-binding</keyword>
<organism evidence="16 17">
    <name type="scientific">Thecamonas trahens ATCC 50062</name>
    <dbReference type="NCBI Taxonomy" id="461836"/>
    <lineage>
        <taxon>Eukaryota</taxon>
        <taxon>Apusozoa</taxon>
        <taxon>Apusomonadida</taxon>
        <taxon>Apusomonadidae</taxon>
        <taxon>Thecamonas</taxon>
    </lineage>
</organism>
<reference evidence="16 17" key="1">
    <citation type="submission" date="2010-05" db="EMBL/GenBank/DDBJ databases">
        <title>The Genome Sequence of Thecamonas trahens ATCC 50062.</title>
        <authorList>
            <consortium name="The Broad Institute Genome Sequencing Platform"/>
            <person name="Russ C."/>
            <person name="Cuomo C."/>
            <person name="Shea T."/>
            <person name="Young S.K."/>
            <person name="Zeng Q."/>
            <person name="Koehrsen M."/>
            <person name="Haas B."/>
            <person name="Borodovsky M."/>
            <person name="Guigo R."/>
            <person name="Alvarado L."/>
            <person name="Berlin A."/>
            <person name="Bochicchio J."/>
            <person name="Borenstein D."/>
            <person name="Chapman S."/>
            <person name="Chen Z."/>
            <person name="Freedman E."/>
            <person name="Gellesch M."/>
            <person name="Goldberg J."/>
            <person name="Griggs A."/>
            <person name="Gujja S."/>
            <person name="Heilman E."/>
            <person name="Heiman D."/>
            <person name="Hepburn T."/>
            <person name="Howarth C."/>
            <person name="Jen D."/>
            <person name="Larson L."/>
            <person name="Mehta T."/>
            <person name="Park D."/>
            <person name="Pearson M."/>
            <person name="Roberts A."/>
            <person name="Saif S."/>
            <person name="Shenoy N."/>
            <person name="Sisk P."/>
            <person name="Stolte C."/>
            <person name="Sykes S."/>
            <person name="Thomson T."/>
            <person name="Walk T."/>
            <person name="White J."/>
            <person name="Yandava C."/>
            <person name="Burger G."/>
            <person name="Gray M.W."/>
            <person name="Holland P.W.H."/>
            <person name="King N."/>
            <person name="Lang F.B.F."/>
            <person name="Roger A.J."/>
            <person name="Ruiz-Trillo I."/>
            <person name="Lander E."/>
            <person name="Nusbaum C."/>
        </authorList>
    </citation>
    <scope>NUCLEOTIDE SEQUENCE [LARGE SCALE GENOMIC DNA]</scope>
    <source>
        <strain evidence="16 17">ATCC 50062</strain>
    </source>
</reference>
<evidence type="ECO:0000256" key="4">
    <source>
        <dbReference type="ARBA" id="ARBA00008982"/>
    </source>
</evidence>
<dbReference type="EMBL" id="GL349445">
    <property type="protein sequence ID" value="KNC47038.1"/>
    <property type="molecule type" value="Genomic_DNA"/>
</dbReference>
<evidence type="ECO:0000256" key="2">
    <source>
        <dbReference type="ARBA" id="ARBA00001946"/>
    </source>
</evidence>
<dbReference type="PANTHER" id="PTHR11406:SF0">
    <property type="entry name" value="PHOSPHOGLYCERATE KINASE"/>
    <property type="match status" value="1"/>
</dbReference>
<evidence type="ECO:0000256" key="8">
    <source>
        <dbReference type="ARBA" id="ARBA00022723"/>
    </source>
</evidence>
<dbReference type="SUPFAM" id="SSF53748">
    <property type="entry name" value="Phosphoglycerate kinase"/>
    <property type="match status" value="1"/>
</dbReference>
<keyword evidence="12" id="KW-0460">Magnesium</keyword>
<evidence type="ECO:0000313" key="17">
    <source>
        <dbReference type="Proteomes" id="UP000054408"/>
    </source>
</evidence>
<evidence type="ECO:0000256" key="6">
    <source>
        <dbReference type="ARBA" id="ARBA00013061"/>
    </source>
</evidence>
<evidence type="ECO:0000256" key="12">
    <source>
        <dbReference type="ARBA" id="ARBA00022842"/>
    </source>
</evidence>
<dbReference type="InterPro" id="IPR036043">
    <property type="entry name" value="Phosphoglycerate_kinase_sf"/>
</dbReference>
<dbReference type="GO" id="GO:0046872">
    <property type="term" value="F:metal ion binding"/>
    <property type="evidence" value="ECO:0007669"/>
    <property type="project" value="UniProtKB-KW"/>
</dbReference>
<accession>A0A0L0D6V1</accession>
<sequence length="633" mass="64299">MLAAVTAAVARLTDAACRQGDEGEKATAGPAPGNNIVFPPRSAPHRPCVAVAVVAVPGSEDPESGAPVLATTLTLPLGLRSPAAAALTLRSAGAVGGEVLGGLPLGTLFGLPSLELDPKIEGVEATAEAPELGSLVAGNAALVRQLGLLAEHPFYLEIAPMAFDESAPNSAACLALTLASTEAGVVQVAYRVASMLAEALMASAEFGDLSALYTPPRPPSFLDKATLEEAEVEGKRVVVRVDFNVPLAADGTISSNQRIVAAMPTVQTLLARGARSVVLMSHLGRPGGAVKPELSLAVVAAEVERLLERPVTFVAPAVGPEAEAATAEPAPGSVFLLENLRFHAEEEGKGVDGEGNKFKPAAEAVDTFRASLAAHGEVFVNDAFGTAHRAHSSMVGMPHPVRIAGALLSKELRYFAAALEEPARPFVQDKIQLIENLIDKVDAMIIGGGMAFTFLAVAHNVAIGASLFDDDGAAIVPKLMAKAKARGVTIHLPTDFVCADAFAADAKTAVHDTTSGVPEGWMGLDIGPASSEAFAAVIASAATVVWNGPMGVFEMEPFAAGTQTLCAAAAAATADSGATTIIGGGDTATAASVFGVDDKVSHVSTGGGASLELLEGKVLPGVAALTNIADLLQ</sequence>
<protein>
    <recommendedName>
        <fullName evidence="6 14">Phosphoglycerate kinase</fullName>
        <ecNumber evidence="6 14">2.7.2.3</ecNumber>
    </recommendedName>
</protein>
<dbReference type="Proteomes" id="UP000054408">
    <property type="component" value="Unassembled WGS sequence"/>
</dbReference>
<evidence type="ECO:0000256" key="1">
    <source>
        <dbReference type="ARBA" id="ARBA00000642"/>
    </source>
</evidence>
<keyword evidence="8" id="KW-0479">Metal-binding</keyword>
<dbReference type="GO" id="GO:0043531">
    <property type="term" value="F:ADP binding"/>
    <property type="evidence" value="ECO:0007669"/>
    <property type="project" value="TreeGrafter"/>
</dbReference>
<comment type="similarity">
    <text evidence="4 14">Belongs to the phosphoglycerate kinase family.</text>
</comment>
<dbReference type="OMA" id="GMNIANS"/>
<comment type="subunit">
    <text evidence="5 15">Monomer.</text>
</comment>
<dbReference type="eggNOG" id="KOG1367">
    <property type="taxonomic scope" value="Eukaryota"/>
</dbReference>
<dbReference type="STRING" id="461836.A0A0L0D6V1"/>
<evidence type="ECO:0000256" key="15">
    <source>
        <dbReference type="RuleBase" id="RU000696"/>
    </source>
</evidence>
<evidence type="ECO:0000313" key="16">
    <source>
        <dbReference type="EMBL" id="KNC47038.1"/>
    </source>
</evidence>
<dbReference type="GO" id="GO:0004618">
    <property type="term" value="F:phosphoglycerate kinase activity"/>
    <property type="evidence" value="ECO:0007669"/>
    <property type="project" value="UniProtKB-EC"/>
</dbReference>
<evidence type="ECO:0000256" key="14">
    <source>
        <dbReference type="RuleBase" id="RU000532"/>
    </source>
</evidence>
<dbReference type="Pfam" id="PF00162">
    <property type="entry name" value="PGK"/>
    <property type="match status" value="1"/>
</dbReference>
<evidence type="ECO:0000256" key="11">
    <source>
        <dbReference type="ARBA" id="ARBA00022840"/>
    </source>
</evidence>
<keyword evidence="17" id="KW-1185">Reference proteome</keyword>
<proteinExistence type="inferred from homology"/>
<dbReference type="OrthoDB" id="275353at2759"/>
<dbReference type="EC" id="2.7.2.3" evidence="6 14"/>
<dbReference type="GO" id="GO:0005524">
    <property type="term" value="F:ATP binding"/>
    <property type="evidence" value="ECO:0007669"/>
    <property type="project" value="UniProtKB-KW"/>
</dbReference>
<dbReference type="AlphaFoldDB" id="A0A0L0D6V1"/>
<evidence type="ECO:0000256" key="10">
    <source>
        <dbReference type="ARBA" id="ARBA00022777"/>
    </source>
</evidence>
<comment type="cofactor">
    <cofactor evidence="2">
        <name>Mg(2+)</name>
        <dbReference type="ChEBI" id="CHEBI:18420"/>
    </cofactor>
</comment>
<keyword evidence="10 14" id="KW-0418">Kinase</keyword>
<dbReference type="FunFam" id="3.40.50.1260:FF:000003">
    <property type="entry name" value="Phosphoglycerate kinase"/>
    <property type="match status" value="1"/>
</dbReference>
<dbReference type="GO" id="GO:0005829">
    <property type="term" value="C:cytosol"/>
    <property type="evidence" value="ECO:0007669"/>
    <property type="project" value="TreeGrafter"/>
</dbReference>
<dbReference type="PROSITE" id="PS00111">
    <property type="entry name" value="PGLYCERATE_KINASE"/>
    <property type="match status" value="1"/>
</dbReference>
<dbReference type="FunFam" id="3.40.50.1260:FF:000006">
    <property type="entry name" value="Phosphoglycerate kinase"/>
    <property type="match status" value="1"/>
</dbReference>
<evidence type="ECO:0000256" key="13">
    <source>
        <dbReference type="ARBA" id="ARBA00023152"/>
    </source>
</evidence>
<dbReference type="UniPathway" id="UPA00109">
    <property type="reaction ID" value="UER00185"/>
</dbReference>
<dbReference type="PRINTS" id="PR00477">
    <property type="entry name" value="PHGLYCKINASE"/>
</dbReference>
<dbReference type="GO" id="GO:0006094">
    <property type="term" value="P:gluconeogenesis"/>
    <property type="evidence" value="ECO:0007669"/>
    <property type="project" value="TreeGrafter"/>
</dbReference>
<dbReference type="InterPro" id="IPR015824">
    <property type="entry name" value="Phosphoglycerate_kinase_N"/>
</dbReference>
<dbReference type="GeneID" id="25563063"/>
<dbReference type="HAMAP" id="MF_00145">
    <property type="entry name" value="Phosphoglyc_kinase"/>
    <property type="match status" value="1"/>
</dbReference>
<gene>
    <name evidence="16" type="ORF">AMSG_03462</name>
</gene>
<keyword evidence="9" id="KW-0547">Nucleotide-binding</keyword>
<dbReference type="InterPro" id="IPR015911">
    <property type="entry name" value="Phosphoglycerate_kinase_CS"/>
</dbReference>
<keyword evidence="13" id="KW-0324">Glycolysis</keyword>
<evidence type="ECO:0000256" key="7">
    <source>
        <dbReference type="ARBA" id="ARBA00022679"/>
    </source>
</evidence>
<dbReference type="InterPro" id="IPR001576">
    <property type="entry name" value="Phosphoglycerate_kinase"/>
</dbReference>
<evidence type="ECO:0000256" key="5">
    <source>
        <dbReference type="ARBA" id="ARBA00011245"/>
    </source>
</evidence>
<comment type="catalytic activity">
    <reaction evidence="1 14">
        <text>(2R)-3-phosphoglycerate + ATP = (2R)-3-phospho-glyceroyl phosphate + ADP</text>
        <dbReference type="Rhea" id="RHEA:14801"/>
        <dbReference type="ChEBI" id="CHEBI:30616"/>
        <dbReference type="ChEBI" id="CHEBI:57604"/>
        <dbReference type="ChEBI" id="CHEBI:58272"/>
        <dbReference type="ChEBI" id="CHEBI:456216"/>
        <dbReference type="EC" id="2.7.2.3"/>
    </reaction>
</comment>
<keyword evidence="7 14" id="KW-0808">Transferase</keyword>
<name>A0A0L0D6V1_THETB</name>
<evidence type="ECO:0000256" key="9">
    <source>
        <dbReference type="ARBA" id="ARBA00022741"/>
    </source>
</evidence>
<comment type="pathway">
    <text evidence="3 14">Carbohydrate degradation; glycolysis; pyruvate from D-glyceraldehyde 3-phosphate: step 2/5.</text>
</comment>
<evidence type="ECO:0000256" key="3">
    <source>
        <dbReference type="ARBA" id="ARBA00004838"/>
    </source>
</evidence>
<dbReference type="Gene3D" id="3.40.50.1260">
    <property type="entry name" value="Phosphoglycerate kinase, N-terminal domain"/>
    <property type="match status" value="3"/>
</dbReference>
<dbReference type="PANTHER" id="PTHR11406">
    <property type="entry name" value="PHOSPHOGLYCERATE KINASE"/>
    <property type="match status" value="1"/>
</dbReference>
<dbReference type="RefSeq" id="XP_013759818.1">
    <property type="nucleotide sequence ID" value="XM_013904364.1"/>
</dbReference>